<dbReference type="EMBL" id="VFOQ01000001">
    <property type="protein sequence ID" value="TQL60069.1"/>
    <property type="molecule type" value="Genomic_DNA"/>
</dbReference>
<protein>
    <submittedName>
        <fullName evidence="1">Uncharacterized protein</fullName>
    </submittedName>
</protein>
<proteinExistence type="predicted"/>
<dbReference type="RefSeq" id="WP_221632467.1">
    <property type="nucleotide sequence ID" value="NZ_BAAAKX010000005.1"/>
</dbReference>
<keyword evidence="2" id="KW-1185">Reference proteome</keyword>
<evidence type="ECO:0000313" key="1">
    <source>
        <dbReference type="EMBL" id="TQL60069.1"/>
    </source>
</evidence>
<dbReference type="Proteomes" id="UP000319514">
    <property type="component" value="Unassembled WGS sequence"/>
</dbReference>
<accession>A0A542ZIE7</accession>
<evidence type="ECO:0000313" key="2">
    <source>
        <dbReference type="Proteomes" id="UP000319514"/>
    </source>
</evidence>
<name>A0A542ZIE7_9MICO</name>
<sequence length="134" mass="14460">MIVQTRIVGDSSGLDDHDVAVPADVVTMRQLLGVLVRHELAAYDSRREANRALRVLTPADLARGVGSGRYGREVKAARTAPTYEVALARAIEAFDDGLYFAFLDGCQVEDLDSPLPVRPDSTLRLVRLVALAGG</sequence>
<dbReference type="AlphaFoldDB" id="A0A542ZIE7"/>
<gene>
    <name evidence="1" type="ORF">FB474_1445</name>
</gene>
<organism evidence="1 2">
    <name type="scientific">Oryzihumus leptocrescens</name>
    <dbReference type="NCBI Taxonomy" id="297536"/>
    <lineage>
        <taxon>Bacteria</taxon>
        <taxon>Bacillati</taxon>
        <taxon>Actinomycetota</taxon>
        <taxon>Actinomycetes</taxon>
        <taxon>Micrococcales</taxon>
        <taxon>Intrasporangiaceae</taxon>
        <taxon>Oryzihumus</taxon>
    </lineage>
</organism>
<reference evidence="1 2" key="1">
    <citation type="submission" date="2019-06" db="EMBL/GenBank/DDBJ databases">
        <title>Sequencing the genomes of 1000 actinobacteria strains.</title>
        <authorList>
            <person name="Klenk H.-P."/>
        </authorList>
    </citation>
    <scope>NUCLEOTIDE SEQUENCE [LARGE SCALE GENOMIC DNA]</scope>
    <source>
        <strain evidence="1 2">DSM 18082</strain>
    </source>
</reference>
<comment type="caution">
    <text evidence="1">The sequence shown here is derived from an EMBL/GenBank/DDBJ whole genome shotgun (WGS) entry which is preliminary data.</text>
</comment>